<keyword evidence="4" id="KW-0687">Ribonucleoprotein</keyword>
<reference evidence="4 5" key="1">
    <citation type="submission" date="2016-10" db="EMBL/GenBank/DDBJ databases">
        <authorList>
            <person name="de Groot N.N."/>
        </authorList>
    </citation>
    <scope>NUCLEOTIDE SEQUENCE [LARGE SCALE GENOMIC DNA]</scope>
    <source>
        <strain evidence="4 5">DSM 25584</strain>
    </source>
</reference>
<gene>
    <name evidence="4" type="ORF">SAMN05216241_10748</name>
</gene>
<dbReference type="Pfam" id="PF00583">
    <property type="entry name" value="Acetyltransf_1"/>
    <property type="match status" value="1"/>
</dbReference>
<dbReference type="STRING" id="1082479.SAMN05216241_10748"/>
<dbReference type="GO" id="GO:0005840">
    <property type="term" value="C:ribosome"/>
    <property type="evidence" value="ECO:0007669"/>
    <property type="project" value="UniProtKB-KW"/>
</dbReference>
<dbReference type="RefSeq" id="WP_090020377.1">
    <property type="nucleotide sequence ID" value="NZ_FNCE01000007.1"/>
</dbReference>
<protein>
    <submittedName>
        <fullName evidence="4">[SSU ribosomal protein S18P]-alanine acetyltransferase</fullName>
    </submittedName>
</protein>
<dbReference type="OrthoDB" id="9804026at2"/>
<dbReference type="PROSITE" id="PS51186">
    <property type="entry name" value="GNAT"/>
    <property type="match status" value="1"/>
</dbReference>
<dbReference type="Proteomes" id="UP000199415">
    <property type="component" value="Unassembled WGS sequence"/>
</dbReference>
<keyword evidence="2" id="KW-0012">Acyltransferase</keyword>
<dbReference type="SUPFAM" id="SSF55729">
    <property type="entry name" value="Acyl-CoA N-acyltransferases (Nat)"/>
    <property type="match status" value="1"/>
</dbReference>
<dbReference type="CDD" id="cd04301">
    <property type="entry name" value="NAT_SF"/>
    <property type="match status" value="1"/>
</dbReference>
<keyword evidence="4" id="KW-0689">Ribosomal protein</keyword>
<evidence type="ECO:0000256" key="2">
    <source>
        <dbReference type="ARBA" id="ARBA00023315"/>
    </source>
</evidence>
<evidence type="ECO:0000313" key="5">
    <source>
        <dbReference type="Proteomes" id="UP000199415"/>
    </source>
</evidence>
<dbReference type="Gene3D" id="3.40.630.30">
    <property type="match status" value="1"/>
</dbReference>
<proteinExistence type="predicted"/>
<evidence type="ECO:0000256" key="1">
    <source>
        <dbReference type="ARBA" id="ARBA00022679"/>
    </source>
</evidence>
<organism evidence="4 5">
    <name type="scientific">Limimonas halophila</name>
    <dbReference type="NCBI Taxonomy" id="1082479"/>
    <lineage>
        <taxon>Bacteria</taxon>
        <taxon>Pseudomonadati</taxon>
        <taxon>Pseudomonadota</taxon>
        <taxon>Alphaproteobacteria</taxon>
        <taxon>Rhodospirillales</taxon>
        <taxon>Rhodovibrionaceae</taxon>
        <taxon>Limimonas</taxon>
    </lineage>
</organism>
<dbReference type="PANTHER" id="PTHR43877">
    <property type="entry name" value="AMINOALKYLPHOSPHONATE N-ACETYLTRANSFERASE-RELATED-RELATED"/>
    <property type="match status" value="1"/>
</dbReference>
<dbReference type="EMBL" id="FNCE01000007">
    <property type="protein sequence ID" value="SDG23593.1"/>
    <property type="molecule type" value="Genomic_DNA"/>
</dbReference>
<sequence>MRRPSDEAQIHPAGLLDAPLIAAMQNTCFPDEQWSQQAVQSLMQHSGCIAWIATGRAFGETMPQGYVLARAAADELEIQSLAVLEEARGNGLGTELLEAAIDRARPKGARRVHLEVAADNTAALHIYTKAGFTETGRRPGYYQRRDGSRIEAVCLARDVDAG</sequence>
<dbReference type="GO" id="GO:0016747">
    <property type="term" value="F:acyltransferase activity, transferring groups other than amino-acyl groups"/>
    <property type="evidence" value="ECO:0007669"/>
    <property type="project" value="InterPro"/>
</dbReference>
<dbReference type="InterPro" id="IPR016181">
    <property type="entry name" value="Acyl_CoA_acyltransferase"/>
</dbReference>
<keyword evidence="5" id="KW-1185">Reference proteome</keyword>
<dbReference type="InterPro" id="IPR050832">
    <property type="entry name" value="Bact_Acetyltransf"/>
</dbReference>
<dbReference type="InterPro" id="IPR000182">
    <property type="entry name" value="GNAT_dom"/>
</dbReference>
<keyword evidence="1 4" id="KW-0808">Transferase</keyword>
<name>A0A1G7SKQ5_9PROT</name>
<dbReference type="AlphaFoldDB" id="A0A1G7SKQ5"/>
<evidence type="ECO:0000259" key="3">
    <source>
        <dbReference type="PROSITE" id="PS51186"/>
    </source>
</evidence>
<accession>A0A1G7SKQ5</accession>
<evidence type="ECO:0000313" key="4">
    <source>
        <dbReference type="EMBL" id="SDG23593.1"/>
    </source>
</evidence>
<feature type="domain" description="N-acetyltransferase" evidence="3">
    <location>
        <begin position="8"/>
        <end position="160"/>
    </location>
</feature>